<dbReference type="GO" id="GO:0005829">
    <property type="term" value="C:cytosol"/>
    <property type="evidence" value="ECO:0007669"/>
    <property type="project" value="UniProtKB-SubCell"/>
</dbReference>
<evidence type="ECO:0000313" key="17">
    <source>
        <dbReference type="Ensembl" id="ENSHHUP00000026130.1"/>
    </source>
</evidence>
<evidence type="ECO:0000256" key="4">
    <source>
        <dbReference type="ARBA" id="ARBA00004555"/>
    </source>
</evidence>
<dbReference type="GO" id="GO:0005794">
    <property type="term" value="C:Golgi apparatus"/>
    <property type="evidence" value="ECO:0007669"/>
    <property type="project" value="UniProtKB-SubCell"/>
</dbReference>
<dbReference type="GO" id="GO:0005783">
    <property type="term" value="C:endoplasmic reticulum"/>
    <property type="evidence" value="ECO:0007669"/>
    <property type="project" value="UniProtKB-SubCell"/>
</dbReference>
<reference evidence="17" key="3">
    <citation type="submission" date="2025-09" db="UniProtKB">
        <authorList>
            <consortium name="Ensembl"/>
        </authorList>
    </citation>
    <scope>IDENTIFICATION</scope>
</reference>
<proteinExistence type="inferred from homology"/>
<dbReference type="GO" id="GO:0005739">
    <property type="term" value="C:mitochondrion"/>
    <property type="evidence" value="ECO:0007669"/>
    <property type="project" value="UniProtKB-SubCell"/>
</dbReference>
<name>A0A4W5LLD8_9TELE</name>
<evidence type="ECO:0000259" key="16">
    <source>
        <dbReference type="PROSITE" id="PS51720"/>
    </source>
</evidence>
<dbReference type="PANTHER" id="PTHR10903">
    <property type="entry name" value="GTPASE, IMAP FAMILY MEMBER-RELATED"/>
    <property type="match status" value="1"/>
</dbReference>
<dbReference type="GO" id="GO:0005525">
    <property type="term" value="F:GTP binding"/>
    <property type="evidence" value="ECO:0007669"/>
    <property type="project" value="UniProtKB-KW"/>
</dbReference>
<dbReference type="PROSITE" id="PS51720">
    <property type="entry name" value="G_AIG1"/>
    <property type="match status" value="1"/>
</dbReference>
<comment type="function">
    <text evidence="13">Exerts an anti-apoptotic effect in the immune system and is involved in responses to infections.</text>
</comment>
<dbReference type="STRING" id="62062.ENSHHUP00000026130"/>
<dbReference type="Pfam" id="PF04548">
    <property type="entry name" value="AIG1"/>
    <property type="match status" value="1"/>
</dbReference>
<evidence type="ECO:0000256" key="8">
    <source>
        <dbReference type="ARBA" id="ARBA00022741"/>
    </source>
</evidence>
<evidence type="ECO:0000256" key="3">
    <source>
        <dbReference type="ARBA" id="ARBA00004514"/>
    </source>
</evidence>
<keyword evidence="18" id="KW-1185">Reference proteome</keyword>
<reference evidence="18" key="1">
    <citation type="submission" date="2018-06" db="EMBL/GenBank/DDBJ databases">
        <title>Genome assembly of Danube salmon.</title>
        <authorList>
            <person name="Macqueen D.J."/>
            <person name="Gundappa M.K."/>
        </authorList>
    </citation>
    <scope>NUCLEOTIDE SEQUENCE [LARGE SCALE GENOMIC DNA]</scope>
</reference>
<protein>
    <recommendedName>
        <fullName evidence="14">GTPase IMAP family member 8</fullName>
    </recommendedName>
    <alternativeName>
        <fullName evidence="15">Immune-associated nucleotide-binding protein 9</fullName>
    </alternativeName>
</protein>
<evidence type="ECO:0000256" key="11">
    <source>
        <dbReference type="ARBA" id="ARBA00023128"/>
    </source>
</evidence>
<dbReference type="SUPFAM" id="SSF52540">
    <property type="entry name" value="P-loop containing nucleoside triphosphate hydrolases"/>
    <property type="match status" value="1"/>
</dbReference>
<dbReference type="InterPro" id="IPR006703">
    <property type="entry name" value="G_AIG1"/>
</dbReference>
<keyword evidence="11" id="KW-0496">Mitochondrion</keyword>
<keyword evidence="9" id="KW-0256">Endoplasmic reticulum</keyword>
<dbReference type="AlphaFoldDB" id="A0A4W5LLD8"/>
<dbReference type="Ensembl" id="ENSHHUT00000027164.1">
    <property type="protein sequence ID" value="ENSHHUP00000026130.1"/>
    <property type="gene ID" value="ENSHHUG00000016534.1"/>
</dbReference>
<dbReference type="InterPro" id="IPR045058">
    <property type="entry name" value="GIMA/IAN/Toc"/>
</dbReference>
<keyword evidence="12" id="KW-0342">GTP-binding</keyword>
<keyword evidence="8" id="KW-0547">Nucleotide-binding</keyword>
<dbReference type="Proteomes" id="UP000314982">
    <property type="component" value="Unassembled WGS sequence"/>
</dbReference>
<keyword evidence="6" id="KW-0963">Cytoplasm</keyword>
<evidence type="ECO:0000256" key="10">
    <source>
        <dbReference type="ARBA" id="ARBA00023034"/>
    </source>
</evidence>
<evidence type="ECO:0000256" key="12">
    <source>
        <dbReference type="ARBA" id="ARBA00023134"/>
    </source>
</evidence>
<evidence type="ECO:0000256" key="6">
    <source>
        <dbReference type="ARBA" id="ARBA00022490"/>
    </source>
</evidence>
<evidence type="ECO:0000256" key="2">
    <source>
        <dbReference type="ARBA" id="ARBA00004240"/>
    </source>
</evidence>
<feature type="domain" description="AIG1-type G" evidence="16">
    <location>
        <begin position="36"/>
        <end position="224"/>
    </location>
</feature>
<dbReference type="PANTHER" id="PTHR10903:SF188">
    <property type="entry name" value="GTPASE IMAP FAMILY MEMBER 2-LIKE-RELATED"/>
    <property type="match status" value="1"/>
</dbReference>
<accession>A0A4W5LLD8</accession>
<keyword evidence="10" id="KW-0333">Golgi apparatus</keyword>
<evidence type="ECO:0000313" key="18">
    <source>
        <dbReference type="Proteomes" id="UP000314982"/>
    </source>
</evidence>
<evidence type="ECO:0000256" key="15">
    <source>
        <dbReference type="ARBA" id="ARBA00077278"/>
    </source>
</evidence>
<dbReference type="GeneTree" id="ENSGT01140000282522"/>
<comment type="subcellular location">
    <subcellularLocation>
        <location evidence="3">Cytoplasm</location>
        <location evidence="3">Cytosol</location>
    </subcellularLocation>
    <subcellularLocation>
        <location evidence="2">Endoplasmic reticulum</location>
    </subcellularLocation>
    <subcellularLocation>
        <location evidence="4">Golgi apparatus</location>
    </subcellularLocation>
    <subcellularLocation>
        <location evidence="1">Mitochondrion</location>
    </subcellularLocation>
</comment>
<reference evidence="17" key="2">
    <citation type="submission" date="2025-08" db="UniProtKB">
        <authorList>
            <consortium name="Ensembl"/>
        </authorList>
    </citation>
    <scope>IDENTIFICATION</scope>
</reference>
<evidence type="ECO:0000256" key="7">
    <source>
        <dbReference type="ARBA" id="ARBA00022737"/>
    </source>
</evidence>
<evidence type="ECO:0000256" key="5">
    <source>
        <dbReference type="ARBA" id="ARBA00008535"/>
    </source>
</evidence>
<evidence type="ECO:0000256" key="1">
    <source>
        <dbReference type="ARBA" id="ARBA00004173"/>
    </source>
</evidence>
<keyword evidence="7" id="KW-0677">Repeat</keyword>
<dbReference type="FunFam" id="3.40.50.300:FF:000536">
    <property type="entry name" value="GTPase IMAP family member 8"/>
    <property type="match status" value="1"/>
</dbReference>
<dbReference type="Gene3D" id="3.40.50.300">
    <property type="entry name" value="P-loop containing nucleotide triphosphate hydrolases"/>
    <property type="match status" value="1"/>
</dbReference>
<evidence type="ECO:0000256" key="9">
    <source>
        <dbReference type="ARBA" id="ARBA00022824"/>
    </source>
</evidence>
<comment type="similarity">
    <text evidence="5">Belongs to the TRAFAC class TrmE-Era-EngA-EngB-Septin-like GTPase superfamily. AIG1/Toc34/Toc159-like paraseptin GTPase family. IAN subfamily.</text>
</comment>
<evidence type="ECO:0000256" key="13">
    <source>
        <dbReference type="ARBA" id="ARBA00056809"/>
    </source>
</evidence>
<evidence type="ECO:0000256" key="14">
    <source>
        <dbReference type="ARBA" id="ARBA00073539"/>
    </source>
</evidence>
<sequence length="235" mass="26281">TLFYFQAFCKGGGRGGTCSGAEVGEPGPENSKSSPNKILNIVLLGQAGTGKSASGNTILGKDIFKSCRSSVPVTRDCQVENKQFSRAKVSVIDTPDFFDEYVEKDEQLTRCSNYCETGICVYLLVIKIGRFTEGKRGTLNELEKAFKIKGKDKTIVLFTHGEDLKNMNIETFIQSDPHLQQIVGLCGNRYHVFRNTDPDRHQVMGLMEKISGLPGIDQMFPDSKWWLTWKQQDTH</sequence>
<organism evidence="17 18">
    <name type="scientific">Hucho hucho</name>
    <name type="common">huchen</name>
    <dbReference type="NCBI Taxonomy" id="62062"/>
    <lineage>
        <taxon>Eukaryota</taxon>
        <taxon>Metazoa</taxon>
        <taxon>Chordata</taxon>
        <taxon>Craniata</taxon>
        <taxon>Vertebrata</taxon>
        <taxon>Euteleostomi</taxon>
        <taxon>Actinopterygii</taxon>
        <taxon>Neopterygii</taxon>
        <taxon>Teleostei</taxon>
        <taxon>Protacanthopterygii</taxon>
        <taxon>Salmoniformes</taxon>
        <taxon>Salmonidae</taxon>
        <taxon>Salmoninae</taxon>
        <taxon>Hucho</taxon>
    </lineage>
</organism>
<dbReference type="InterPro" id="IPR027417">
    <property type="entry name" value="P-loop_NTPase"/>
</dbReference>